<reference evidence="1" key="1">
    <citation type="submission" date="2020-05" db="EMBL/GenBank/DDBJ databases">
        <title>Large-scale comparative analyses of tick genomes elucidate their genetic diversity and vector capacities.</title>
        <authorList>
            <person name="Jia N."/>
            <person name="Wang J."/>
            <person name="Shi W."/>
            <person name="Du L."/>
            <person name="Sun Y."/>
            <person name="Zhan W."/>
            <person name="Jiang J."/>
            <person name="Wang Q."/>
            <person name="Zhang B."/>
            <person name="Ji P."/>
            <person name="Sakyi L.B."/>
            <person name="Cui X."/>
            <person name="Yuan T."/>
            <person name="Jiang B."/>
            <person name="Yang W."/>
            <person name="Lam T.T.-Y."/>
            <person name="Chang Q."/>
            <person name="Ding S."/>
            <person name="Wang X."/>
            <person name="Zhu J."/>
            <person name="Ruan X."/>
            <person name="Zhao L."/>
            <person name="Wei J."/>
            <person name="Que T."/>
            <person name="Du C."/>
            <person name="Cheng J."/>
            <person name="Dai P."/>
            <person name="Han X."/>
            <person name="Huang E."/>
            <person name="Gao Y."/>
            <person name="Liu J."/>
            <person name="Shao H."/>
            <person name="Ye R."/>
            <person name="Li L."/>
            <person name="Wei W."/>
            <person name="Wang X."/>
            <person name="Wang C."/>
            <person name="Yang T."/>
            <person name="Huo Q."/>
            <person name="Li W."/>
            <person name="Guo W."/>
            <person name="Chen H."/>
            <person name="Zhou L."/>
            <person name="Ni X."/>
            <person name="Tian J."/>
            <person name="Zhou Y."/>
            <person name="Sheng Y."/>
            <person name="Liu T."/>
            <person name="Pan Y."/>
            <person name="Xia L."/>
            <person name="Li J."/>
            <person name="Zhao F."/>
            <person name="Cao W."/>
        </authorList>
    </citation>
    <scope>NUCLEOTIDE SEQUENCE</scope>
    <source>
        <strain evidence="1">Dsil-2018</strain>
    </source>
</reference>
<proteinExistence type="predicted"/>
<organism evidence="1 2">
    <name type="scientific">Dermacentor silvarum</name>
    <name type="common">Tick</name>
    <dbReference type="NCBI Taxonomy" id="543639"/>
    <lineage>
        <taxon>Eukaryota</taxon>
        <taxon>Metazoa</taxon>
        <taxon>Ecdysozoa</taxon>
        <taxon>Arthropoda</taxon>
        <taxon>Chelicerata</taxon>
        <taxon>Arachnida</taxon>
        <taxon>Acari</taxon>
        <taxon>Parasitiformes</taxon>
        <taxon>Ixodida</taxon>
        <taxon>Ixodoidea</taxon>
        <taxon>Ixodidae</taxon>
        <taxon>Rhipicephalinae</taxon>
        <taxon>Dermacentor</taxon>
    </lineage>
</organism>
<keyword evidence="2" id="KW-1185">Reference proteome</keyword>
<sequence length="66" mass="7335">MNVLFGKQGAFCKHQIVLHDNFGGLSLMLLHSAQKTGTSWASWSWATSVPPGIYMPFQEEKVPDDV</sequence>
<dbReference type="Proteomes" id="UP000821865">
    <property type="component" value="Chromosome 2"/>
</dbReference>
<evidence type="ECO:0000313" key="2">
    <source>
        <dbReference type="Proteomes" id="UP000821865"/>
    </source>
</evidence>
<protein>
    <submittedName>
        <fullName evidence="1">Uncharacterized protein</fullName>
    </submittedName>
</protein>
<dbReference type="EMBL" id="CM023471">
    <property type="protein sequence ID" value="KAH7965711.1"/>
    <property type="molecule type" value="Genomic_DNA"/>
</dbReference>
<gene>
    <name evidence="1" type="ORF">HPB49_010028</name>
</gene>
<evidence type="ECO:0000313" key="1">
    <source>
        <dbReference type="EMBL" id="KAH7965711.1"/>
    </source>
</evidence>
<name>A0ACB8DCE5_DERSI</name>
<comment type="caution">
    <text evidence="1">The sequence shown here is derived from an EMBL/GenBank/DDBJ whole genome shotgun (WGS) entry which is preliminary data.</text>
</comment>
<accession>A0ACB8DCE5</accession>